<proteinExistence type="predicted"/>
<organism evidence="1 2">
    <name type="scientific">Kyrpidia spormannii</name>
    <dbReference type="NCBI Taxonomy" id="2055160"/>
    <lineage>
        <taxon>Bacteria</taxon>
        <taxon>Bacillati</taxon>
        <taxon>Bacillota</taxon>
        <taxon>Bacilli</taxon>
        <taxon>Bacillales</taxon>
        <taxon>Alicyclobacillaceae</taxon>
        <taxon>Kyrpidia</taxon>
    </lineage>
</organism>
<gene>
    <name evidence="1" type="ORF">COOX1_3234</name>
</gene>
<dbReference type="Proteomes" id="UP000502196">
    <property type="component" value="Chromosome"/>
</dbReference>
<dbReference type="AlphaFoldDB" id="A0A6F9EFC4"/>
<evidence type="ECO:0000313" key="1">
    <source>
        <dbReference type="EMBL" id="CAB3395988.1"/>
    </source>
</evidence>
<dbReference type="EMBL" id="LR792683">
    <property type="protein sequence ID" value="CAB3395988.1"/>
    <property type="molecule type" value="Genomic_DNA"/>
</dbReference>
<accession>A0A6F9EFC4</accession>
<name>A0A6F9EFC4_9BACL</name>
<reference evidence="1 2" key="1">
    <citation type="submission" date="2020-04" db="EMBL/GenBank/DDBJ databases">
        <authorList>
            <person name="Hogendoorn C."/>
        </authorList>
    </citation>
    <scope>NUCLEOTIDE SEQUENCE [LARGE SCALE GENOMIC DNA]</scope>
    <source>
        <strain evidence="1">COOX1</strain>
    </source>
</reference>
<evidence type="ECO:0000313" key="2">
    <source>
        <dbReference type="Proteomes" id="UP000502196"/>
    </source>
</evidence>
<sequence length="65" mass="7364">MGEACASGVGPSRSMAVVRRTCASEVSAYQTLTRTQEQERVAYRLYNDIIIVWKELRICLIRLLS</sequence>
<protein>
    <submittedName>
        <fullName evidence="1">Uncharacterized protein</fullName>
    </submittedName>
</protein>